<comment type="function">
    <text evidence="4">Involved in cell division and chromosome segregation.</text>
</comment>
<gene>
    <name evidence="4 8" type="primary">whiA</name>
    <name evidence="8" type="ORF">DW016_04720</name>
</gene>
<dbReference type="GO" id="GO:0003677">
    <property type="term" value="F:DNA binding"/>
    <property type="evidence" value="ECO:0007669"/>
    <property type="project" value="UniProtKB-UniRule"/>
</dbReference>
<evidence type="ECO:0000256" key="2">
    <source>
        <dbReference type="ARBA" id="ARBA00023125"/>
    </source>
</evidence>
<keyword evidence="3 4" id="KW-0131">Cell cycle</keyword>
<dbReference type="GO" id="GO:0043937">
    <property type="term" value="P:regulation of sporulation"/>
    <property type="evidence" value="ECO:0007669"/>
    <property type="project" value="InterPro"/>
</dbReference>
<feature type="domain" description="Sporulation regulator WhiA C-terminal" evidence="5">
    <location>
        <begin position="224"/>
        <end position="307"/>
    </location>
</feature>
<dbReference type="InterPro" id="IPR003802">
    <property type="entry name" value="Sporulation_regulator_WhiA"/>
</dbReference>
<dbReference type="NCBIfam" id="TIGR00647">
    <property type="entry name" value="DNA_bind_WhiA"/>
    <property type="match status" value="1"/>
</dbReference>
<dbReference type="AlphaFoldDB" id="A0A3E3K464"/>
<dbReference type="PANTHER" id="PTHR37307:SF1">
    <property type="entry name" value="CELL DIVISION PROTEIN WHIA-RELATED"/>
    <property type="match status" value="1"/>
</dbReference>
<accession>A0A3E3K464</accession>
<dbReference type="InterPro" id="IPR039518">
    <property type="entry name" value="WhiA_LAGLIDADG_dom"/>
</dbReference>
<keyword evidence="9" id="KW-1185">Reference proteome</keyword>
<feature type="domain" description="WhiA LAGLIDADG-like" evidence="7">
    <location>
        <begin position="130"/>
        <end position="221"/>
    </location>
</feature>
<dbReference type="GO" id="GO:0051301">
    <property type="term" value="P:cell division"/>
    <property type="evidence" value="ECO:0007669"/>
    <property type="project" value="UniProtKB-UniRule"/>
</dbReference>
<comment type="caution">
    <text evidence="8">The sequence shown here is derived from an EMBL/GenBank/DDBJ whole genome shotgun (WGS) entry which is preliminary data.</text>
</comment>
<dbReference type="InterPro" id="IPR027434">
    <property type="entry name" value="Homing_endonucl"/>
</dbReference>
<proteinExistence type="inferred from homology"/>
<evidence type="ECO:0000256" key="3">
    <source>
        <dbReference type="ARBA" id="ARBA00023306"/>
    </source>
</evidence>
<dbReference type="EMBL" id="QVLX01000002">
    <property type="protein sequence ID" value="RGE88820.1"/>
    <property type="molecule type" value="Genomic_DNA"/>
</dbReference>
<sequence length="321" mass="35866">MSFSGNVKEELAGQISNARHCQIAECAAILYFSAGAAMEEEEHPVLKLSTENIAVARKYFTLLEKAFNIKAEISIRRNQDKKSILYLIAVGGRKQTERILQAAKLVLDEPKHGGFLGVSSLVYQNGCCKRAFFRGAFLTAGSMSDPHKSYHFEIVCASEEKAELLKKLIQGFEMDAKVVKRKKSFVVYLKEGTQISLALNVMDAPVALMEFENIRILKEMRNTVNRKVNCETANIHKTVSAAVKQMEDITYIKDYIGFEKLSDGLRDMAMARLQYPEATLKELGELMPEPVGKSGVNHRLRRLGEIAEELRKANGVQGGTK</sequence>
<name>A0A3E3K464_9FIRM</name>
<reference evidence="8 9" key="1">
    <citation type="submission" date="2018-08" db="EMBL/GenBank/DDBJ databases">
        <title>A genome reference for cultivated species of the human gut microbiota.</title>
        <authorList>
            <person name="Zou Y."/>
            <person name="Xue W."/>
            <person name="Luo G."/>
        </authorList>
    </citation>
    <scope>NUCLEOTIDE SEQUENCE [LARGE SCALE GENOMIC DNA]</scope>
    <source>
        <strain evidence="8 9">AF37-2AT</strain>
    </source>
</reference>
<evidence type="ECO:0000256" key="4">
    <source>
        <dbReference type="HAMAP-Rule" id="MF_01420"/>
    </source>
</evidence>
<comment type="similarity">
    <text evidence="4">Belongs to the WhiA family.</text>
</comment>
<dbReference type="OrthoDB" id="401278at2"/>
<dbReference type="Proteomes" id="UP000261080">
    <property type="component" value="Unassembled WGS sequence"/>
</dbReference>
<dbReference type="HAMAP" id="MF_01420">
    <property type="entry name" value="HTH_type_WhiA"/>
    <property type="match status" value="1"/>
</dbReference>
<evidence type="ECO:0000259" key="7">
    <source>
        <dbReference type="Pfam" id="PF14527"/>
    </source>
</evidence>
<feature type="domain" description="Sporulation transcription regulator WhiA N-terminal" evidence="6">
    <location>
        <begin position="19"/>
        <end position="105"/>
    </location>
</feature>
<dbReference type="PANTHER" id="PTHR37307">
    <property type="entry name" value="CELL DIVISION PROTEIN WHIA-RELATED"/>
    <property type="match status" value="1"/>
</dbReference>
<dbReference type="InterPro" id="IPR023054">
    <property type="entry name" value="Sporulation_regulator_WhiA_C"/>
</dbReference>
<organism evidence="8 9">
    <name type="scientific">Sellimonas intestinalis</name>
    <dbReference type="NCBI Taxonomy" id="1653434"/>
    <lineage>
        <taxon>Bacteria</taxon>
        <taxon>Bacillati</taxon>
        <taxon>Bacillota</taxon>
        <taxon>Clostridia</taxon>
        <taxon>Lachnospirales</taxon>
        <taxon>Lachnospiraceae</taxon>
        <taxon>Sellimonas</taxon>
    </lineage>
</organism>
<evidence type="ECO:0000259" key="5">
    <source>
        <dbReference type="Pfam" id="PF02650"/>
    </source>
</evidence>
<dbReference type="Pfam" id="PF02650">
    <property type="entry name" value="HTH_WhiA"/>
    <property type="match status" value="1"/>
</dbReference>
<dbReference type="Pfam" id="PF14527">
    <property type="entry name" value="LAGLIDADG_WhiA"/>
    <property type="match status" value="1"/>
</dbReference>
<evidence type="ECO:0000256" key="1">
    <source>
        <dbReference type="ARBA" id="ARBA00022618"/>
    </source>
</evidence>
<evidence type="ECO:0000313" key="9">
    <source>
        <dbReference type="Proteomes" id="UP000261080"/>
    </source>
</evidence>
<keyword evidence="2 4" id="KW-0238">DNA-binding</keyword>
<dbReference type="RefSeq" id="WP_048620983.1">
    <property type="nucleotide sequence ID" value="NZ_BAABYU010000002.1"/>
</dbReference>
<dbReference type="Pfam" id="PF10298">
    <property type="entry name" value="WhiA_N"/>
    <property type="match status" value="1"/>
</dbReference>
<keyword evidence="1 4" id="KW-0132">Cell division</keyword>
<evidence type="ECO:0000259" key="6">
    <source>
        <dbReference type="Pfam" id="PF10298"/>
    </source>
</evidence>
<dbReference type="Gene3D" id="3.10.28.10">
    <property type="entry name" value="Homing endonucleases"/>
    <property type="match status" value="1"/>
</dbReference>
<dbReference type="InterPro" id="IPR018478">
    <property type="entry name" value="Sporu_reg_WhiA_N_dom"/>
</dbReference>
<evidence type="ECO:0000313" key="8">
    <source>
        <dbReference type="EMBL" id="RGE88820.1"/>
    </source>
</evidence>
<protein>
    <recommendedName>
        <fullName evidence="4">Probable cell division protein WhiA</fullName>
    </recommendedName>
</protein>
<dbReference type="SUPFAM" id="SSF55608">
    <property type="entry name" value="Homing endonucleases"/>
    <property type="match status" value="1"/>
</dbReference>